<keyword evidence="3" id="KW-1185">Reference proteome</keyword>
<evidence type="ECO:0000313" key="2">
    <source>
        <dbReference type="EMBL" id="MCG5076085.1"/>
    </source>
</evidence>
<comment type="caution">
    <text evidence="2">The sequence shown here is derived from an EMBL/GenBank/DDBJ whole genome shotgun (WGS) entry which is preliminary data.</text>
</comment>
<dbReference type="InterPro" id="IPR011989">
    <property type="entry name" value="ARM-like"/>
</dbReference>
<dbReference type="RefSeq" id="WP_238465924.1">
    <property type="nucleotide sequence ID" value="NZ_JAKLJA010000021.1"/>
</dbReference>
<dbReference type="AlphaFoldDB" id="A0A9X1RSG2"/>
<feature type="compositionally biased region" description="Basic and acidic residues" evidence="1">
    <location>
        <begin position="541"/>
        <end position="573"/>
    </location>
</feature>
<dbReference type="SUPFAM" id="SSF48371">
    <property type="entry name" value="ARM repeat"/>
    <property type="match status" value="2"/>
</dbReference>
<organism evidence="2 3">
    <name type="scientific">Paraburkholderia tagetis</name>
    <dbReference type="NCBI Taxonomy" id="2913261"/>
    <lineage>
        <taxon>Bacteria</taxon>
        <taxon>Pseudomonadati</taxon>
        <taxon>Pseudomonadota</taxon>
        <taxon>Betaproteobacteria</taxon>
        <taxon>Burkholderiales</taxon>
        <taxon>Burkholderiaceae</taxon>
        <taxon>Paraburkholderia</taxon>
    </lineage>
</organism>
<dbReference type="EMBL" id="JAKLJA010000021">
    <property type="protein sequence ID" value="MCG5076085.1"/>
    <property type="molecule type" value="Genomic_DNA"/>
</dbReference>
<evidence type="ECO:0008006" key="4">
    <source>
        <dbReference type="Google" id="ProtNLM"/>
    </source>
</evidence>
<dbReference type="Gene3D" id="1.25.10.10">
    <property type="entry name" value="Leucine-rich Repeat Variant"/>
    <property type="match status" value="1"/>
</dbReference>
<proteinExistence type="predicted"/>
<name>A0A9X1RSG2_9BURK</name>
<protein>
    <recommendedName>
        <fullName evidence="4">Leucine rich repeat variant</fullName>
    </recommendedName>
</protein>
<dbReference type="Proteomes" id="UP001139308">
    <property type="component" value="Unassembled WGS sequence"/>
</dbReference>
<feature type="compositionally biased region" description="Basic and acidic residues" evidence="1">
    <location>
        <begin position="23"/>
        <end position="43"/>
    </location>
</feature>
<sequence length="585" mass="65030">MTPSSANPQERAHAMHGRHAQHGTREMQQTHEQHAQHEHHEQQHAVPVMPVMPEQRARQRRARTPTMRRHWRELVELALAADDVYAAAALYPHADDADRARLGARLFVARRDCLALAACTFAHGAVLAQLARLAAANHDETLKMRLARNPATPGDALALFVDEHEAPAQRLACLLARHAKAPHALLAALAAQSEDIEVLRALCENVGVPSELLTLVEQRGIAVLQRLLAIHLATDPQTLLQLWKSTHTSAVRAQVLRHPCCPDLLLHTLPSSPAERRSLALQTRTPTAILAQLARDEDPGVRRAAALNANTAAGALIGLCFDAQAIVRRVVATRRDLPLKVVEWLIGNDDPWVRRTLARNPACPAEWLERLVNDSEPEVRRAVARHPDCPARLVAQLAADPVAWVRAGVALREDLPGALLRRLAADEDVDVLSGIARHRATPQAQLARLAAHPVADVRRGVILNREASRRVLLQLRHESYPLHRVLVFEHPNLTDADRWRMRFDPDREVRARLFGHFGRALGPLASTTADAPQPAAVSPHPLDDDATQHEQRKQHEQYEPHEQHEPHESDVQHDSPCPTNTMESR</sequence>
<gene>
    <name evidence="2" type="ORF">L5014_22375</name>
</gene>
<dbReference type="InterPro" id="IPR016024">
    <property type="entry name" value="ARM-type_fold"/>
</dbReference>
<reference evidence="2" key="1">
    <citation type="submission" date="2022-01" db="EMBL/GenBank/DDBJ databases">
        <title>Genome sequence and assembly of Parabukholderia sp. RG36.</title>
        <authorList>
            <person name="Chhetri G."/>
        </authorList>
    </citation>
    <scope>NUCLEOTIDE SEQUENCE</scope>
    <source>
        <strain evidence="2">RG36</strain>
    </source>
</reference>
<feature type="region of interest" description="Disordered" evidence="1">
    <location>
        <begin position="1"/>
        <end position="47"/>
    </location>
</feature>
<dbReference type="InterPro" id="IPR004830">
    <property type="entry name" value="LRR_variant"/>
</dbReference>
<dbReference type="Pfam" id="PF01816">
    <property type="entry name" value="LRV"/>
    <property type="match status" value="3"/>
</dbReference>
<feature type="region of interest" description="Disordered" evidence="1">
    <location>
        <begin position="525"/>
        <end position="585"/>
    </location>
</feature>
<evidence type="ECO:0000313" key="3">
    <source>
        <dbReference type="Proteomes" id="UP001139308"/>
    </source>
</evidence>
<evidence type="ECO:0000256" key="1">
    <source>
        <dbReference type="SAM" id="MobiDB-lite"/>
    </source>
</evidence>
<accession>A0A9X1RSG2</accession>